<keyword evidence="5 10" id="KW-0560">Oxidoreductase</keyword>
<dbReference type="PROSITE" id="PS51384">
    <property type="entry name" value="FAD_FR"/>
    <property type="match status" value="1"/>
</dbReference>
<dbReference type="InterPro" id="IPR001433">
    <property type="entry name" value="OxRdtase_FAD/NAD-bd"/>
</dbReference>
<evidence type="ECO:0000256" key="7">
    <source>
        <dbReference type="ARBA" id="ARBA00023014"/>
    </source>
</evidence>
<evidence type="ECO:0000256" key="1">
    <source>
        <dbReference type="ARBA" id="ARBA00001974"/>
    </source>
</evidence>
<dbReference type="SUPFAM" id="SSF52343">
    <property type="entry name" value="Ferredoxin reductase-like, C-terminal NADP-linked domain"/>
    <property type="match status" value="1"/>
</dbReference>
<evidence type="ECO:0000313" key="10">
    <source>
        <dbReference type="EMBL" id="WYY07909.1"/>
    </source>
</evidence>
<evidence type="ECO:0000256" key="5">
    <source>
        <dbReference type="ARBA" id="ARBA00023002"/>
    </source>
</evidence>
<reference evidence="10 11" key="1">
    <citation type="journal article" date="2023" name="Virus Evol.">
        <title>Computational host range prediction-The good, the bad, and the ugly.</title>
        <authorList>
            <person name="Howell A.A."/>
            <person name="Versoza C.J."/>
            <person name="Pfeifer S.P."/>
        </authorList>
    </citation>
    <scope>NUCLEOTIDE SEQUENCE [LARGE SCALE GENOMIC DNA]</scope>
    <source>
        <strain evidence="10 11">1610/1b</strain>
    </source>
</reference>
<dbReference type="Pfam" id="PF00111">
    <property type="entry name" value="Fer2"/>
    <property type="match status" value="1"/>
</dbReference>
<proteinExistence type="predicted"/>
<dbReference type="SUPFAM" id="SSF63380">
    <property type="entry name" value="Riboflavin synthase domain-like"/>
    <property type="match status" value="1"/>
</dbReference>
<dbReference type="PROSITE" id="PS00197">
    <property type="entry name" value="2FE2S_FER_1"/>
    <property type="match status" value="1"/>
</dbReference>
<dbReference type="InterPro" id="IPR006058">
    <property type="entry name" value="2Fe2S_fd_BS"/>
</dbReference>
<keyword evidence="7" id="KW-0411">Iron-sulfur</keyword>
<sequence>MTTTIGRSHTIGDLGTDEMLLTVAAKEDVATDVVALELQSIDGTPLPAWAPGAHLEFRLPAPGGDLIRHYSLCGDPADTASWRVAVLREPAGRGGSAYIHDAVAAGDTLVVTGLRNNFPLRESTKYLFVSGGIGITPILPMVRAVAETGGDWRFVGCTRSTDRLPFPDEVDALPTDHVTVHVDSESGLLDLESLLNSCDADTAVYVCGPTGLIDAIEARSEGQDWTFFAEQFAAETVDSSRDQAFEVVIDSTGEVVTIPADKSILHTLNDKGFDIPSSCEEGTCGTCETGVLDGIPDHRDVVLSKAEKAENDCMMLCVSRAACPRLVLEL</sequence>
<dbReference type="EMBL" id="CP136137">
    <property type="protein sequence ID" value="WYY07909.1"/>
    <property type="molecule type" value="Genomic_DNA"/>
</dbReference>
<feature type="domain" description="2Fe-2S ferredoxin-type" evidence="8">
    <location>
        <begin position="243"/>
        <end position="330"/>
    </location>
</feature>
<dbReference type="Gene3D" id="3.40.50.80">
    <property type="entry name" value="Nucleotide-binding domain of ferredoxin-NADP reductase (FNR) module"/>
    <property type="match status" value="1"/>
</dbReference>
<dbReference type="SUPFAM" id="SSF54292">
    <property type="entry name" value="2Fe-2S ferredoxin-like"/>
    <property type="match status" value="1"/>
</dbReference>
<dbReference type="InterPro" id="IPR017938">
    <property type="entry name" value="Riboflavin_synthase-like_b-brl"/>
</dbReference>
<evidence type="ECO:0000313" key="11">
    <source>
        <dbReference type="Proteomes" id="UP001479933"/>
    </source>
</evidence>
<evidence type="ECO:0000259" key="8">
    <source>
        <dbReference type="PROSITE" id="PS51085"/>
    </source>
</evidence>
<accession>A0ABZ2U2J5</accession>
<keyword evidence="2" id="KW-0285">Flavoprotein</keyword>
<dbReference type="InterPro" id="IPR039261">
    <property type="entry name" value="FNR_nucleotide-bd"/>
</dbReference>
<dbReference type="EC" id="1.-.-.-" evidence="10"/>
<comment type="cofactor">
    <cofactor evidence="1">
        <name>FAD</name>
        <dbReference type="ChEBI" id="CHEBI:57692"/>
    </cofactor>
</comment>
<evidence type="ECO:0000259" key="9">
    <source>
        <dbReference type="PROSITE" id="PS51384"/>
    </source>
</evidence>
<dbReference type="PRINTS" id="PR00409">
    <property type="entry name" value="PHDIOXRDTASE"/>
</dbReference>
<keyword evidence="4" id="KW-0479">Metal-binding</keyword>
<keyword evidence="3" id="KW-0001">2Fe-2S</keyword>
<feature type="domain" description="FAD-binding FR-type" evidence="9">
    <location>
        <begin position="16"/>
        <end position="121"/>
    </location>
</feature>
<organism evidence="10 11">
    <name type="scientific">Gordonia hydrophobica</name>
    <dbReference type="NCBI Taxonomy" id="40516"/>
    <lineage>
        <taxon>Bacteria</taxon>
        <taxon>Bacillati</taxon>
        <taxon>Actinomycetota</taxon>
        <taxon>Actinomycetes</taxon>
        <taxon>Mycobacteriales</taxon>
        <taxon>Gordoniaceae</taxon>
        <taxon>Gordonia</taxon>
    </lineage>
</organism>
<gene>
    <name evidence="10" type="ORF">RVF87_02140</name>
</gene>
<evidence type="ECO:0000256" key="3">
    <source>
        <dbReference type="ARBA" id="ARBA00022714"/>
    </source>
</evidence>
<dbReference type="PANTHER" id="PTHR47354:SF1">
    <property type="entry name" value="CARNITINE MONOOXYGENASE REDUCTASE SUBUNIT"/>
    <property type="match status" value="1"/>
</dbReference>
<evidence type="ECO:0000256" key="2">
    <source>
        <dbReference type="ARBA" id="ARBA00022630"/>
    </source>
</evidence>
<dbReference type="InterPro" id="IPR001041">
    <property type="entry name" value="2Fe-2S_ferredoxin-type"/>
</dbReference>
<dbReference type="Gene3D" id="3.10.20.30">
    <property type="match status" value="1"/>
</dbReference>
<dbReference type="PROSITE" id="PS51085">
    <property type="entry name" value="2FE2S_FER_2"/>
    <property type="match status" value="1"/>
</dbReference>
<dbReference type="Gene3D" id="2.40.30.10">
    <property type="entry name" value="Translation factors"/>
    <property type="match status" value="1"/>
</dbReference>
<evidence type="ECO:0000256" key="6">
    <source>
        <dbReference type="ARBA" id="ARBA00023004"/>
    </source>
</evidence>
<dbReference type="InterPro" id="IPR050415">
    <property type="entry name" value="MRET"/>
</dbReference>
<dbReference type="CDD" id="cd06185">
    <property type="entry name" value="PDR_like"/>
    <property type="match status" value="1"/>
</dbReference>
<keyword evidence="11" id="KW-1185">Reference proteome</keyword>
<dbReference type="InterPro" id="IPR017927">
    <property type="entry name" value="FAD-bd_FR_type"/>
</dbReference>
<dbReference type="RefSeq" id="WP_084247600.1">
    <property type="nucleotide sequence ID" value="NZ_CP136137.1"/>
</dbReference>
<protein>
    <submittedName>
        <fullName evidence="10">PDR/VanB family oxidoreductase</fullName>
        <ecNumber evidence="10">1.-.-.-</ecNumber>
    </submittedName>
</protein>
<name>A0ABZ2U2J5_9ACTN</name>
<dbReference type="Pfam" id="PF00175">
    <property type="entry name" value="NAD_binding_1"/>
    <property type="match status" value="1"/>
</dbReference>
<evidence type="ECO:0000256" key="4">
    <source>
        <dbReference type="ARBA" id="ARBA00022723"/>
    </source>
</evidence>
<dbReference type="InterPro" id="IPR036010">
    <property type="entry name" value="2Fe-2S_ferredoxin-like_sf"/>
</dbReference>
<dbReference type="InterPro" id="IPR012675">
    <property type="entry name" value="Beta-grasp_dom_sf"/>
</dbReference>
<dbReference type="PANTHER" id="PTHR47354">
    <property type="entry name" value="NADH OXIDOREDUCTASE HCR"/>
    <property type="match status" value="1"/>
</dbReference>
<dbReference type="CDD" id="cd00207">
    <property type="entry name" value="fer2"/>
    <property type="match status" value="1"/>
</dbReference>
<dbReference type="Proteomes" id="UP001479933">
    <property type="component" value="Chromosome"/>
</dbReference>
<keyword evidence="6" id="KW-0408">Iron</keyword>
<dbReference type="GO" id="GO:0016491">
    <property type="term" value="F:oxidoreductase activity"/>
    <property type="evidence" value="ECO:0007669"/>
    <property type="project" value="UniProtKB-KW"/>
</dbReference>